<dbReference type="VEuPathDB" id="FungiDB:PV06_11724"/>
<dbReference type="GeneID" id="27363798"/>
<accession>A0A0D2D162</accession>
<sequence>MSPINEKLVPSADKVSYEHAQVIVVGAGPVGLLLALKLAQAGIDVLILEAEKQVLQSPRATTYMPIVLTELEKVGLFEDIEKAGHKNYEGIRFRKSHAKGGEVLAQLKMAQVPKGAVKYNFAGIHLGQHTLAEIILSHCEREKVRIRWSNRFAGAKQSGEQDPVTVTCVGPVGENFFTCDYLVAADGAGSS</sequence>
<dbReference type="RefSeq" id="XP_016256171.1">
    <property type="nucleotide sequence ID" value="XM_016413444.1"/>
</dbReference>
<keyword evidence="3" id="KW-0560">Oxidoreductase</keyword>
<evidence type="ECO:0000256" key="3">
    <source>
        <dbReference type="ARBA" id="ARBA00023002"/>
    </source>
</evidence>
<dbReference type="RefSeq" id="XP_016256178.1">
    <property type="nucleotide sequence ID" value="XM_016413435.1"/>
</dbReference>
<reference evidence="6 8" key="1">
    <citation type="submission" date="2015-01" db="EMBL/GenBank/DDBJ databases">
        <title>The Genome Sequence of Exophiala oligosperma CBS72588.</title>
        <authorList>
            <consortium name="The Broad Institute Genomics Platform"/>
            <person name="Cuomo C."/>
            <person name="de Hoog S."/>
            <person name="Gorbushina A."/>
            <person name="Stielow B."/>
            <person name="Teixiera M."/>
            <person name="Abouelleil A."/>
            <person name="Chapman S.B."/>
            <person name="Priest M."/>
            <person name="Young S.K."/>
            <person name="Wortman J."/>
            <person name="Nusbaum C."/>
            <person name="Birren B."/>
        </authorList>
    </citation>
    <scope>NUCLEOTIDE SEQUENCE [LARGE SCALE GENOMIC DNA]</scope>
    <source>
        <strain evidence="6 8">CBS 72588</strain>
    </source>
</reference>
<dbReference type="Pfam" id="PF01494">
    <property type="entry name" value="FAD_binding_3"/>
    <property type="match status" value="1"/>
</dbReference>
<proteinExistence type="predicted"/>
<gene>
    <name evidence="7" type="ORF">PV06_11724</name>
    <name evidence="6" type="ORF">PV06_11732</name>
</gene>
<dbReference type="PANTHER" id="PTHR43476:SF4">
    <property type="entry name" value="BLR0106 PROTEIN"/>
    <property type="match status" value="1"/>
</dbReference>
<organism evidence="6 8">
    <name type="scientific">Exophiala oligosperma</name>
    <dbReference type="NCBI Taxonomy" id="215243"/>
    <lineage>
        <taxon>Eukaryota</taxon>
        <taxon>Fungi</taxon>
        <taxon>Dikarya</taxon>
        <taxon>Ascomycota</taxon>
        <taxon>Pezizomycotina</taxon>
        <taxon>Eurotiomycetes</taxon>
        <taxon>Chaetothyriomycetidae</taxon>
        <taxon>Chaetothyriales</taxon>
        <taxon>Herpotrichiellaceae</taxon>
        <taxon>Exophiala</taxon>
    </lineage>
</organism>
<dbReference type="VEuPathDB" id="FungiDB:PV06_11732"/>
<dbReference type="EMBL" id="KN847387">
    <property type="protein sequence ID" value="KIW35962.1"/>
    <property type="molecule type" value="Genomic_DNA"/>
</dbReference>
<dbReference type="GeneID" id="27363806"/>
<name>A0A0D2D162_9EURO</name>
<keyword evidence="8" id="KW-1185">Reference proteome</keyword>
<protein>
    <recommendedName>
        <fullName evidence="5">FAD-binding domain-containing protein</fullName>
    </recommendedName>
</protein>
<dbReference type="InterPro" id="IPR050631">
    <property type="entry name" value="PheA/TfdB_FAD_monoxygenase"/>
</dbReference>
<evidence type="ECO:0000313" key="7">
    <source>
        <dbReference type="EMBL" id="KIW35962.1"/>
    </source>
</evidence>
<evidence type="ECO:0000256" key="1">
    <source>
        <dbReference type="ARBA" id="ARBA00022630"/>
    </source>
</evidence>
<dbReference type="HOGENOM" id="CLU_090718_0_0_1"/>
<dbReference type="Gene3D" id="3.50.50.60">
    <property type="entry name" value="FAD/NAD(P)-binding domain"/>
    <property type="match status" value="1"/>
</dbReference>
<keyword evidence="1" id="KW-0285">Flavoprotein</keyword>
<evidence type="ECO:0000313" key="6">
    <source>
        <dbReference type="EMBL" id="KIW35955.1"/>
    </source>
</evidence>
<keyword evidence="2" id="KW-0274">FAD</keyword>
<feature type="non-terminal residue" evidence="6">
    <location>
        <position position="191"/>
    </location>
</feature>
<dbReference type="STRING" id="215243.A0A0D2D162"/>
<evidence type="ECO:0000256" key="2">
    <source>
        <dbReference type="ARBA" id="ARBA00022827"/>
    </source>
</evidence>
<dbReference type="InterPro" id="IPR036188">
    <property type="entry name" value="FAD/NAD-bd_sf"/>
</dbReference>
<dbReference type="PANTHER" id="PTHR43476">
    <property type="entry name" value="3-(3-HYDROXY-PHENYL)PROPIONATE/3-HYDROXYCINNAMIC ACID HYDROXYLASE"/>
    <property type="match status" value="1"/>
</dbReference>
<keyword evidence="4" id="KW-0520">NAD</keyword>
<dbReference type="SUPFAM" id="SSF51905">
    <property type="entry name" value="FAD/NAD(P)-binding domain"/>
    <property type="match status" value="1"/>
</dbReference>
<dbReference type="GO" id="GO:0071949">
    <property type="term" value="F:FAD binding"/>
    <property type="evidence" value="ECO:0007669"/>
    <property type="project" value="InterPro"/>
</dbReference>
<evidence type="ECO:0000259" key="5">
    <source>
        <dbReference type="Pfam" id="PF01494"/>
    </source>
</evidence>
<dbReference type="GO" id="GO:0016491">
    <property type="term" value="F:oxidoreductase activity"/>
    <property type="evidence" value="ECO:0007669"/>
    <property type="project" value="UniProtKB-KW"/>
</dbReference>
<dbReference type="OrthoDB" id="10016252at2759"/>
<dbReference type="EMBL" id="KN847388">
    <property type="protein sequence ID" value="KIW35955.1"/>
    <property type="molecule type" value="Genomic_DNA"/>
</dbReference>
<dbReference type="Proteomes" id="UP000053342">
    <property type="component" value="Unassembled WGS sequence"/>
</dbReference>
<dbReference type="AlphaFoldDB" id="A0A0D2D162"/>
<evidence type="ECO:0000256" key="4">
    <source>
        <dbReference type="ARBA" id="ARBA00023027"/>
    </source>
</evidence>
<dbReference type="PRINTS" id="PR00420">
    <property type="entry name" value="RNGMNOXGNASE"/>
</dbReference>
<feature type="domain" description="FAD-binding" evidence="5">
    <location>
        <begin position="20"/>
        <end position="190"/>
    </location>
</feature>
<dbReference type="InterPro" id="IPR002938">
    <property type="entry name" value="FAD-bd"/>
</dbReference>
<evidence type="ECO:0000313" key="8">
    <source>
        <dbReference type="Proteomes" id="UP000053342"/>
    </source>
</evidence>